<organism evidence="2">
    <name type="scientific">marine sediment metagenome</name>
    <dbReference type="NCBI Taxonomy" id="412755"/>
    <lineage>
        <taxon>unclassified sequences</taxon>
        <taxon>metagenomes</taxon>
        <taxon>ecological metagenomes</taxon>
    </lineage>
</organism>
<keyword evidence="1" id="KW-0472">Membrane</keyword>
<proteinExistence type="predicted"/>
<reference evidence="2" key="1">
    <citation type="journal article" date="2015" name="Nature">
        <title>Complex archaea that bridge the gap between prokaryotes and eukaryotes.</title>
        <authorList>
            <person name="Spang A."/>
            <person name="Saw J.H."/>
            <person name="Jorgensen S.L."/>
            <person name="Zaremba-Niedzwiedzka K."/>
            <person name="Martijn J."/>
            <person name="Lind A.E."/>
            <person name="van Eijk R."/>
            <person name="Schleper C."/>
            <person name="Guy L."/>
            <person name="Ettema T.J."/>
        </authorList>
    </citation>
    <scope>NUCLEOTIDE SEQUENCE</scope>
</reference>
<keyword evidence="1" id="KW-0812">Transmembrane</keyword>
<gene>
    <name evidence="2" type="ORF">LCGC14_0867760</name>
</gene>
<accession>A0A0F9RQ56</accession>
<dbReference type="EMBL" id="LAZR01002665">
    <property type="protein sequence ID" value="KKN27126.1"/>
    <property type="molecule type" value="Genomic_DNA"/>
</dbReference>
<protein>
    <submittedName>
        <fullName evidence="2">Uncharacterized protein</fullName>
    </submittedName>
</protein>
<dbReference type="AlphaFoldDB" id="A0A0F9RQ56"/>
<evidence type="ECO:0000313" key="2">
    <source>
        <dbReference type="EMBL" id="KKN27126.1"/>
    </source>
</evidence>
<comment type="caution">
    <text evidence="2">The sequence shown here is derived from an EMBL/GenBank/DDBJ whole genome shotgun (WGS) entry which is preliminary data.</text>
</comment>
<sequence length="1127" mass="119391">MQQPIVEVEHHLDKTDGKWMMKKTIFILFLLIVMVVTIVEAVLEVDLAKQGDNNTFSVGDTTNFNTIGVSNGSDISMAEINVTDINVTNDIIYLGKVLSSWLYKFINFSNDYTIYGGWKKANATENFNDMYNITDSSLLLNGTDISSKTSNMTFLNVTGSAIIGGTVNATKFYGSFDKVPKNGTDANFKYINATNMTLTQQLITPRIRLAPNNLSYLKLGDIGDWGGSSEAFVLGNNEPNLDRGDIIFLLYAQENLTGMVIQSGLNNSAGIWGNSLMIMPNDMALNLFSKNLTNATNCINVYDKFNKSIFHNCDTAWHGASGIVQGSWDVWRGLKYGETFFGFGTFDVNLQGNDAAFMGGAIHIEQIQNATTGFELKEERNAINERFVGSLGIMVNDITNTIDWFLTPQPQPINLCDDEECAKAIGGFGNVVMNTTFSTLNMQNTTLNFVYSIVGLIGTDTFTVETDNGTGWETQLSDAGTDTLNSQSIVLGSDYWNASTVHLRVTCGATKADRECYIDTIRVNGSVTLASNVTAPASCSEICFGDGSRDSAGRCNFGLFHNCSNGVTETLGPWNITGTVIGGISGAGAANNIVKWSGTTSITSANIVDTGSLITMGSDVDMATNNILDVANICYSNGTNCVLPNSTDINVTRFTIDDKVNISNSGDVNATKFYGDGSALTGITGDQVSGAWVLINFTEAFNAIYNLTDSDLLVNDTDHSVKTLNASQIGIGTTIPIYLLQVAETTGKGLSMNVSDVLYVNGTSGNVGIGTESPETTLVVVKSGTPPVLGIFASQTSLLTVSNSGASSINRNILVAGPSGNSEINFADTDLDIGGISYFHGDNSMTFRLNNAARMSIASNGDITTVGDLSFAKADPEISWDSGALNLLGDQVTIRSLGSDSPRLHIAGVSGGGTVVDFGLNSDGELFISKGGTGSERDIIVQGDGDVILADNGNVGIGTNSPKQLLHINSSTAGKARVRVNEGATGGINFPGFELYNEGVLKGGMFYDEAKDIVSFFNDGTLSIVIDTNQNVGIGTDTPASRLVTIGDINATGKYLGGSDSSTLGPIFGSDGVDASEDTGDEVCAKQGLGCRTVYIGGNGPGTDRLGEDACSTDAAGEDLMAWCIVD</sequence>
<keyword evidence="1" id="KW-1133">Transmembrane helix</keyword>
<evidence type="ECO:0000256" key="1">
    <source>
        <dbReference type="SAM" id="Phobius"/>
    </source>
</evidence>
<name>A0A0F9RQ56_9ZZZZ</name>
<feature type="transmembrane region" description="Helical" evidence="1">
    <location>
        <begin position="24"/>
        <end position="43"/>
    </location>
</feature>